<evidence type="ECO:0000256" key="2">
    <source>
        <dbReference type="ARBA" id="ARBA00012417"/>
    </source>
</evidence>
<name>A0AAI8UU97_BEMTA</name>
<feature type="region of interest" description="Disordered" evidence="10">
    <location>
        <begin position="214"/>
        <end position="281"/>
    </location>
</feature>
<dbReference type="InterPro" id="IPR013087">
    <property type="entry name" value="Znf_C2H2_type"/>
</dbReference>
<dbReference type="GO" id="GO:0003677">
    <property type="term" value="F:DNA binding"/>
    <property type="evidence" value="ECO:0007669"/>
    <property type="project" value="UniProtKB-KW"/>
</dbReference>
<evidence type="ECO:0000256" key="10">
    <source>
        <dbReference type="SAM" id="MobiDB-lite"/>
    </source>
</evidence>
<evidence type="ECO:0000256" key="9">
    <source>
        <dbReference type="PROSITE-ProRule" id="PRU00042"/>
    </source>
</evidence>
<comment type="catalytic activity">
    <reaction evidence="8">
        <text>DNA(n) + a 2'-deoxyribonucleoside 5'-triphosphate = DNA(n+1) + diphosphate</text>
        <dbReference type="Rhea" id="RHEA:22508"/>
        <dbReference type="Rhea" id="RHEA-COMP:17339"/>
        <dbReference type="Rhea" id="RHEA-COMP:17340"/>
        <dbReference type="ChEBI" id="CHEBI:33019"/>
        <dbReference type="ChEBI" id="CHEBI:61560"/>
        <dbReference type="ChEBI" id="CHEBI:173112"/>
        <dbReference type="EC" id="2.7.7.7"/>
    </reaction>
</comment>
<keyword evidence="9" id="KW-0479">Metal-binding</keyword>
<keyword evidence="4" id="KW-0548">Nucleotidyltransferase</keyword>
<dbReference type="GO" id="GO:0008270">
    <property type="term" value="F:zinc ion binding"/>
    <property type="evidence" value="ECO:0007669"/>
    <property type="project" value="UniProtKB-KW"/>
</dbReference>
<evidence type="ECO:0000256" key="1">
    <source>
        <dbReference type="ARBA" id="ARBA00005755"/>
    </source>
</evidence>
<dbReference type="Proteomes" id="UP001152759">
    <property type="component" value="Unassembled WGS sequence"/>
</dbReference>
<evidence type="ECO:0000259" key="11">
    <source>
        <dbReference type="PROSITE" id="PS50157"/>
    </source>
</evidence>
<evidence type="ECO:0000256" key="5">
    <source>
        <dbReference type="ARBA" id="ARBA00022705"/>
    </source>
</evidence>
<reference evidence="12" key="1">
    <citation type="submission" date="2021-12" db="EMBL/GenBank/DDBJ databases">
        <authorList>
            <person name="King R."/>
        </authorList>
    </citation>
    <scope>NUCLEOTIDE SEQUENCE</scope>
</reference>
<feature type="compositionally biased region" description="Polar residues" evidence="10">
    <location>
        <begin position="214"/>
        <end position="228"/>
    </location>
</feature>
<feature type="compositionally biased region" description="Basic and acidic residues" evidence="10">
    <location>
        <begin position="229"/>
        <end position="244"/>
    </location>
</feature>
<dbReference type="Gene3D" id="3.40.960.10">
    <property type="entry name" value="VSR Endonuclease"/>
    <property type="match status" value="1"/>
</dbReference>
<dbReference type="PROSITE" id="PS50157">
    <property type="entry name" value="ZINC_FINGER_C2H2_2"/>
    <property type="match status" value="1"/>
</dbReference>
<dbReference type="SUPFAM" id="SSF53098">
    <property type="entry name" value="Ribonuclease H-like"/>
    <property type="match status" value="1"/>
</dbReference>
<keyword evidence="5" id="KW-0235">DNA replication</keyword>
<dbReference type="InterPro" id="IPR004868">
    <property type="entry name" value="DNA-dir_DNA_pol_B_mt/vir"/>
</dbReference>
<dbReference type="PANTHER" id="PTHR33568:SF3">
    <property type="entry name" value="DNA-DIRECTED DNA POLYMERASE"/>
    <property type="match status" value="1"/>
</dbReference>
<accession>A0AAI8UU97</accession>
<dbReference type="GO" id="GO:0006260">
    <property type="term" value="P:DNA replication"/>
    <property type="evidence" value="ECO:0007669"/>
    <property type="project" value="UniProtKB-KW"/>
</dbReference>
<evidence type="ECO:0000256" key="4">
    <source>
        <dbReference type="ARBA" id="ARBA00022695"/>
    </source>
</evidence>
<comment type="caution">
    <text evidence="12">The sequence shown here is derived from an EMBL/GenBank/DDBJ whole genome shotgun (WGS) entry which is preliminary data.</text>
</comment>
<organism evidence="12 13">
    <name type="scientific">Bemisia tabaci</name>
    <name type="common">Sweetpotato whitefly</name>
    <name type="synonym">Aleurodes tabaci</name>
    <dbReference type="NCBI Taxonomy" id="7038"/>
    <lineage>
        <taxon>Eukaryota</taxon>
        <taxon>Metazoa</taxon>
        <taxon>Ecdysozoa</taxon>
        <taxon>Arthropoda</taxon>
        <taxon>Hexapoda</taxon>
        <taxon>Insecta</taxon>
        <taxon>Pterygota</taxon>
        <taxon>Neoptera</taxon>
        <taxon>Paraneoptera</taxon>
        <taxon>Hemiptera</taxon>
        <taxon>Sternorrhyncha</taxon>
        <taxon>Aleyrodoidea</taxon>
        <taxon>Aleyrodidae</taxon>
        <taxon>Aleyrodinae</taxon>
        <taxon>Bemisia</taxon>
    </lineage>
</organism>
<dbReference type="GO" id="GO:0003887">
    <property type="term" value="F:DNA-directed DNA polymerase activity"/>
    <property type="evidence" value="ECO:0007669"/>
    <property type="project" value="UniProtKB-KW"/>
</dbReference>
<dbReference type="GO" id="GO:0000166">
    <property type="term" value="F:nucleotide binding"/>
    <property type="evidence" value="ECO:0007669"/>
    <property type="project" value="InterPro"/>
</dbReference>
<dbReference type="EMBL" id="CAKKNF020000028">
    <property type="protein sequence ID" value="CAH0747815.1"/>
    <property type="molecule type" value="Genomic_DNA"/>
</dbReference>
<dbReference type="Gene3D" id="3.30.420.10">
    <property type="entry name" value="Ribonuclease H-like superfamily/Ribonuclease H"/>
    <property type="match status" value="1"/>
</dbReference>
<evidence type="ECO:0000313" key="12">
    <source>
        <dbReference type="EMBL" id="CAH0747815.1"/>
    </source>
</evidence>
<proteinExistence type="inferred from homology"/>
<evidence type="ECO:0000256" key="3">
    <source>
        <dbReference type="ARBA" id="ARBA00022679"/>
    </source>
</evidence>
<keyword evidence="3" id="KW-0808">Transferase</keyword>
<feature type="compositionally biased region" description="Basic and acidic residues" evidence="10">
    <location>
        <begin position="88"/>
        <end position="107"/>
    </location>
</feature>
<evidence type="ECO:0000256" key="8">
    <source>
        <dbReference type="ARBA" id="ARBA00049244"/>
    </source>
</evidence>
<dbReference type="InterPro" id="IPR012337">
    <property type="entry name" value="RNaseH-like_sf"/>
</dbReference>
<evidence type="ECO:0000313" key="13">
    <source>
        <dbReference type="Proteomes" id="UP001152759"/>
    </source>
</evidence>
<feature type="region of interest" description="Disordered" evidence="10">
    <location>
        <begin position="1"/>
        <end position="111"/>
    </location>
</feature>
<dbReference type="SUPFAM" id="SSF56672">
    <property type="entry name" value="DNA/RNA polymerases"/>
    <property type="match status" value="1"/>
</dbReference>
<keyword evidence="6" id="KW-0239">DNA-directed DNA polymerase</keyword>
<keyword evidence="9" id="KW-0862">Zinc</keyword>
<dbReference type="InterPro" id="IPR043502">
    <property type="entry name" value="DNA/RNA_pol_sf"/>
</dbReference>
<keyword evidence="13" id="KW-1185">Reference proteome</keyword>
<dbReference type="PANTHER" id="PTHR33568">
    <property type="entry name" value="DNA POLYMERASE"/>
    <property type="match status" value="1"/>
</dbReference>
<protein>
    <recommendedName>
        <fullName evidence="2">DNA-directed DNA polymerase</fullName>
        <ecNumber evidence="2">2.7.7.7</ecNumber>
    </recommendedName>
</protein>
<dbReference type="EC" id="2.7.7.7" evidence="2"/>
<gene>
    <name evidence="12" type="ORF">BEMITA_LOCUS150</name>
</gene>
<comment type="similarity">
    <text evidence="1">Belongs to the DNA polymerase type-B family.</text>
</comment>
<evidence type="ECO:0000256" key="6">
    <source>
        <dbReference type="ARBA" id="ARBA00022932"/>
    </source>
</evidence>
<keyword evidence="7" id="KW-0238">DNA-binding</keyword>
<dbReference type="AlphaFoldDB" id="A0AAI8UU97"/>
<keyword evidence="9" id="KW-0863">Zinc-finger</keyword>
<dbReference type="InterPro" id="IPR036397">
    <property type="entry name" value="RNaseH_sf"/>
</dbReference>
<feature type="domain" description="C2H2-type" evidence="11">
    <location>
        <begin position="596"/>
        <end position="624"/>
    </location>
</feature>
<dbReference type="GO" id="GO:0042575">
    <property type="term" value="C:DNA polymerase complex"/>
    <property type="evidence" value="ECO:0007669"/>
    <property type="project" value="UniProtKB-ARBA"/>
</dbReference>
<evidence type="ECO:0000256" key="7">
    <source>
        <dbReference type="ARBA" id="ARBA00023125"/>
    </source>
</evidence>
<dbReference type="Pfam" id="PF03175">
    <property type="entry name" value="DNA_pol_B_2"/>
    <property type="match status" value="1"/>
</dbReference>
<sequence length="1028" mass="117104">MTTNSEEIVTPAAIHDLSPSPEPTPPASPEIIPASDEETDHPIPPLTQLTPPNPELPSTSATPDVIPAARPKAVPLIILETSDEEEDPISREEPVPKRSRLSSDGKYHNQYNWPPVAYGQRMQETVGLCEDPNTCKLLVRVQREGDSTLDADLNLQEQLEKEKNESDEIDNAAVDLWPPHEILTDEDLHQLFAQIDVLNNDPGVPRELLNLQQQQSAEISSPVDQTPKNTDDSTPEDKSQHPDSESENLPTSDTSPQTARQPAGRPQSSQETQPQQGEGRRLPFEVIREEIQNLDNLYTVQHDVCLLLEQTPGPERQHEWIRSTLERLLNFGHERTGTQGTDFVQLVITSASNPELPLFISPRRGDQLDPDVIFARLEKVLNSNENFLLAGRVNVKFTVLKMPIDRGNNRITQARIKSLTLERLLNRKHACINIRNNDNCCLARALMLTIAHVDQFDGPAARAHYRAIKQHNRPYQTWHAMELCRGADVNLCNGGGIPEIRKFQDFLLDYTITVWSHRAGRETLFEGPQSPDRKNLDVYFEASHFVTITSLKGFFGYSHFCRYCKIGYSNVEQHICAASCPKCYAAFPCDETAEKKKCDSCNRTFNSADCWERHVTVLYSKGKPSTEVDFKDVTCIAHNGGRYDFLCLVRVMVVDRKWKPDIISNGAKIITFKYGNLRFVDSLNFFSTAALSKLVKMMSIEGGIGKGYFPHLFNRPEFQDYEGNMPDLKYFSPDDMSPKDRAAVIEWHANKVAENYIFNFKKEILHYCKMDVEILLKACLKVRNIFLLETQIDPWRETYTIAGACMRTFLKLFIKDKSIPILPVNGYCAVDKQSLIALHWLDWIAHDRGLTILHSGNGREVTIPRLSYRVDGFVPDKNLIFEFYGCYYHGCPSCFKKGRDIPLHTAPDETMDTRYDRTLSREQAILKLKDADNRPLYTLETIWECQFNFLRKSRPDIETFCLKNRAIYTVPSLNPKDAFYGGRTNAGKLYVEADPAAGERIQYYDFTSLYSYTNKYCSYPVGRPEKIL</sequence>
<feature type="compositionally biased region" description="Polar residues" evidence="10">
    <location>
        <begin position="247"/>
        <end position="276"/>
    </location>
</feature>